<gene>
    <name evidence="2" type="ORF">GGU10DRAFT_365315</name>
</gene>
<evidence type="ECO:0000313" key="2">
    <source>
        <dbReference type="EMBL" id="KAJ3781889.1"/>
    </source>
</evidence>
<keyword evidence="1" id="KW-0732">Signal</keyword>
<proteinExistence type="predicted"/>
<name>A0AA38KLN3_9AGAR</name>
<dbReference type="EMBL" id="MU793516">
    <property type="protein sequence ID" value="KAJ3781889.1"/>
    <property type="molecule type" value="Genomic_DNA"/>
</dbReference>
<comment type="caution">
    <text evidence="2">The sequence shown here is derived from an EMBL/GenBank/DDBJ whole genome shotgun (WGS) entry which is preliminary data.</text>
</comment>
<reference evidence="2" key="1">
    <citation type="submission" date="2022-08" db="EMBL/GenBank/DDBJ databases">
        <authorList>
            <consortium name="DOE Joint Genome Institute"/>
            <person name="Min B."/>
            <person name="Riley R."/>
            <person name="Sierra-Patev S."/>
            <person name="Naranjo-Ortiz M."/>
            <person name="Looney B."/>
            <person name="Konkel Z."/>
            <person name="Slot J.C."/>
            <person name="Sakamoto Y."/>
            <person name="Steenwyk J.L."/>
            <person name="Rokas A."/>
            <person name="Carro J."/>
            <person name="Camarero S."/>
            <person name="Ferreira P."/>
            <person name="Molpeceres G."/>
            <person name="Ruiz-Duenas F.J."/>
            <person name="Serrano A."/>
            <person name="Henrissat B."/>
            <person name="Drula E."/>
            <person name="Hughes K.W."/>
            <person name="Mata J.L."/>
            <person name="Ishikawa N.K."/>
            <person name="Vargas-Isla R."/>
            <person name="Ushijima S."/>
            <person name="Smith C.A."/>
            <person name="Ahrendt S."/>
            <person name="Andreopoulos W."/>
            <person name="He G."/>
            <person name="Labutti K."/>
            <person name="Lipzen A."/>
            <person name="Ng V."/>
            <person name="Sandor L."/>
            <person name="Barry K."/>
            <person name="Martinez A.T."/>
            <person name="Xiao Y."/>
            <person name="Gibbons J.G."/>
            <person name="Terashima K."/>
            <person name="Hibbett D.S."/>
            <person name="Grigoriev I.V."/>
        </authorList>
    </citation>
    <scope>NUCLEOTIDE SEQUENCE</scope>
    <source>
        <strain evidence="2">TFB10291</strain>
    </source>
</reference>
<organism evidence="2 3">
    <name type="scientific">Lentinula aff. detonsa</name>
    <dbReference type="NCBI Taxonomy" id="2804958"/>
    <lineage>
        <taxon>Eukaryota</taxon>
        <taxon>Fungi</taxon>
        <taxon>Dikarya</taxon>
        <taxon>Basidiomycota</taxon>
        <taxon>Agaricomycotina</taxon>
        <taxon>Agaricomycetes</taxon>
        <taxon>Agaricomycetidae</taxon>
        <taxon>Agaricales</taxon>
        <taxon>Marasmiineae</taxon>
        <taxon>Omphalotaceae</taxon>
        <taxon>Lentinula</taxon>
    </lineage>
</organism>
<evidence type="ECO:0000256" key="1">
    <source>
        <dbReference type="SAM" id="SignalP"/>
    </source>
</evidence>
<feature type="signal peptide" evidence="1">
    <location>
        <begin position="1"/>
        <end position="27"/>
    </location>
</feature>
<dbReference type="AlphaFoldDB" id="A0AA38KLN3"/>
<sequence length="135" mass="15358">MLPRLSSHRIVCACLFLVTSLLVTVVASPLIAMTDRLEHQTLAKRDSQWKKVIRIGFQKPGSDTYESAHEIRSRGYSGLELTIFFGSRGFKPRIVTPKGYINNIPPKWEIVKVDAPRRQTRNGAYWIWGLSITSD</sequence>
<keyword evidence="3" id="KW-1185">Reference proteome</keyword>
<accession>A0AA38KLN3</accession>
<evidence type="ECO:0000313" key="3">
    <source>
        <dbReference type="Proteomes" id="UP001163798"/>
    </source>
</evidence>
<feature type="chain" id="PRO_5041344306" evidence="1">
    <location>
        <begin position="28"/>
        <end position="135"/>
    </location>
</feature>
<protein>
    <submittedName>
        <fullName evidence="2">Uncharacterized protein</fullName>
    </submittedName>
</protein>
<dbReference type="Proteomes" id="UP001163798">
    <property type="component" value="Unassembled WGS sequence"/>
</dbReference>